<dbReference type="InterPro" id="IPR036890">
    <property type="entry name" value="HATPase_C_sf"/>
</dbReference>
<keyword evidence="5 11" id="KW-0597">Phosphoprotein</keyword>
<feature type="domain" description="HAMP" evidence="18">
    <location>
        <begin position="301"/>
        <end position="354"/>
    </location>
</feature>
<feature type="domain" description="PAC" evidence="17">
    <location>
        <begin position="663"/>
        <end position="720"/>
    </location>
</feature>
<reference evidence="19 20" key="1">
    <citation type="journal article" date="2018" name="Arch. Microbiol.">
        <title>New insights into the metabolic potential of the phototrophic purple bacterium Rhodopila globiformis DSM 161(T) from its draft genome sequence and evidence for a vanadium-dependent nitrogenase.</title>
        <authorList>
            <person name="Imhoff J.F."/>
            <person name="Rahn T."/>
            <person name="Kunzel S."/>
            <person name="Neulinger S.C."/>
        </authorList>
    </citation>
    <scope>NUCLEOTIDE SEQUENCE [LARGE SCALE GENOMIC DNA]</scope>
    <source>
        <strain evidence="19 20">DSM 161</strain>
    </source>
</reference>
<dbReference type="InterPro" id="IPR011006">
    <property type="entry name" value="CheY-like_superfamily"/>
</dbReference>
<feature type="region of interest" description="Disordered" evidence="12">
    <location>
        <begin position="981"/>
        <end position="1003"/>
    </location>
</feature>
<evidence type="ECO:0000256" key="3">
    <source>
        <dbReference type="ARBA" id="ARBA00012438"/>
    </source>
</evidence>
<evidence type="ECO:0000259" key="16">
    <source>
        <dbReference type="PROSITE" id="PS50112"/>
    </source>
</evidence>
<keyword evidence="4" id="KW-1003">Cell membrane</keyword>
<dbReference type="CDD" id="cd12915">
    <property type="entry name" value="PDC2_DGC_like"/>
    <property type="match status" value="1"/>
</dbReference>
<evidence type="ECO:0000256" key="1">
    <source>
        <dbReference type="ARBA" id="ARBA00000085"/>
    </source>
</evidence>
<feature type="domain" description="PAS" evidence="16">
    <location>
        <begin position="352"/>
        <end position="389"/>
    </location>
</feature>
<evidence type="ECO:0000256" key="8">
    <source>
        <dbReference type="ARBA" id="ARBA00022777"/>
    </source>
</evidence>
<evidence type="ECO:0000256" key="11">
    <source>
        <dbReference type="PROSITE-ProRule" id="PRU00169"/>
    </source>
</evidence>
<comment type="subcellular location">
    <subcellularLocation>
        <location evidence="2">Cell membrane</location>
        <topology evidence="2">Multi-pass membrane protein</topology>
    </subcellularLocation>
</comment>
<dbReference type="InterPro" id="IPR001610">
    <property type="entry name" value="PAC"/>
</dbReference>
<dbReference type="InterPro" id="IPR003660">
    <property type="entry name" value="HAMP_dom"/>
</dbReference>
<evidence type="ECO:0000259" key="17">
    <source>
        <dbReference type="PROSITE" id="PS50113"/>
    </source>
</evidence>
<dbReference type="SUPFAM" id="SSF158472">
    <property type="entry name" value="HAMP domain-like"/>
    <property type="match status" value="1"/>
</dbReference>
<organism evidence="19 20">
    <name type="scientific">Rhodopila globiformis</name>
    <name type="common">Rhodopseudomonas globiformis</name>
    <dbReference type="NCBI Taxonomy" id="1071"/>
    <lineage>
        <taxon>Bacteria</taxon>
        <taxon>Pseudomonadati</taxon>
        <taxon>Pseudomonadota</taxon>
        <taxon>Alphaproteobacteria</taxon>
        <taxon>Acetobacterales</taxon>
        <taxon>Acetobacteraceae</taxon>
        <taxon>Rhodopila</taxon>
    </lineage>
</organism>
<dbReference type="PRINTS" id="PR00344">
    <property type="entry name" value="BCTRLSENSOR"/>
</dbReference>
<feature type="modified residue" description="4-aspartylphosphate" evidence="11">
    <location>
        <position position="1056"/>
    </location>
</feature>
<dbReference type="GO" id="GO:0005886">
    <property type="term" value="C:plasma membrane"/>
    <property type="evidence" value="ECO:0007669"/>
    <property type="project" value="UniProtKB-SubCell"/>
</dbReference>
<dbReference type="Gene3D" id="3.30.565.10">
    <property type="entry name" value="Histidine kinase-like ATPase, C-terminal domain"/>
    <property type="match status" value="1"/>
</dbReference>
<dbReference type="GO" id="GO:0000155">
    <property type="term" value="F:phosphorelay sensor kinase activity"/>
    <property type="evidence" value="ECO:0007669"/>
    <property type="project" value="InterPro"/>
</dbReference>
<dbReference type="InterPro" id="IPR013656">
    <property type="entry name" value="PAS_4"/>
</dbReference>
<evidence type="ECO:0000256" key="2">
    <source>
        <dbReference type="ARBA" id="ARBA00004651"/>
    </source>
</evidence>
<keyword evidence="6" id="KW-0808">Transferase</keyword>
<dbReference type="PROSITE" id="PS50885">
    <property type="entry name" value="HAMP"/>
    <property type="match status" value="1"/>
</dbReference>
<dbReference type="CDD" id="cd06225">
    <property type="entry name" value="HAMP"/>
    <property type="match status" value="1"/>
</dbReference>
<evidence type="ECO:0000313" key="20">
    <source>
        <dbReference type="Proteomes" id="UP000239724"/>
    </source>
</evidence>
<accession>A0A2S6N4X5</accession>
<dbReference type="InterPro" id="IPR005467">
    <property type="entry name" value="His_kinase_dom"/>
</dbReference>
<evidence type="ECO:0000313" key="19">
    <source>
        <dbReference type="EMBL" id="PPQ29683.1"/>
    </source>
</evidence>
<dbReference type="InterPro" id="IPR000700">
    <property type="entry name" value="PAS-assoc_C"/>
</dbReference>
<dbReference type="PROSITE" id="PS50109">
    <property type="entry name" value="HIS_KIN"/>
    <property type="match status" value="1"/>
</dbReference>
<evidence type="ECO:0000256" key="12">
    <source>
        <dbReference type="SAM" id="MobiDB-lite"/>
    </source>
</evidence>
<dbReference type="Gene3D" id="1.10.287.130">
    <property type="match status" value="1"/>
</dbReference>
<dbReference type="InterPro" id="IPR013655">
    <property type="entry name" value="PAS_fold_3"/>
</dbReference>
<dbReference type="Proteomes" id="UP000239724">
    <property type="component" value="Unassembled WGS sequence"/>
</dbReference>
<dbReference type="Gene3D" id="6.10.340.10">
    <property type="match status" value="1"/>
</dbReference>
<dbReference type="EC" id="2.7.13.3" evidence="3"/>
<dbReference type="SMART" id="SM00448">
    <property type="entry name" value="REC"/>
    <property type="match status" value="1"/>
</dbReference>
<dbReference type="PANTHER" id="PTHR43065">
    <property type="entry name" value="SENSOR HISTIDINE KINASE"/>
    <property type="match status" value="1"/>
</dbReference>
<evidence type="ECO:0000256" key="6">
    <source>
        <dbReference type="ARBA" id="ARBA00022679"/>
    </source>
</evidence>
<evidence type="ECO:0000256" key="7">
    <source>
        <dbReference type="ARBA" id="ARBA00022692"/>
    </source>
</evidence>
<dbReference type="SMART" id="SM00091">
    <property type="entry name" value="PAS"/>
    <property type="match status" value="3"/>
</dbReference>
<feature type="domain" description="PAS" evidence="16">
    <location>
        <begin position="594"/>
        <end position="665"/>
    </location>
</feature>
<feature type="transmembrane region" description="Helical" evidence="13">
    <location>
        <begin position="279"/>
        <end position="303"/>
    </location>
</feature>
<feature type="domain" description="Histidine kinase" evidence="14">
    <location>
        <begin position="758"/>
        <end position="978"/>
    </location>
</feature>
<evidence type="ECO:0000259" key="14">
    <source>
        <dbReference type="PROSITE" id="PS50109"/>
    </source>
</evidence>
<dbReference type="Gene3D" id="3.40.50.2300">
    <property type="match status" value="1"/>
</dbReference>
<keyword evidence="10 13" id="KW-0472">Membrane</keyword>
<name>A0A2S6N4X5_RHOGL</name>
<dbReference type="InterPro" id="IPR036097">
    <property type="entry name" value="HisK_dim/P_sf"/>
</dbReference>
<dbReference type="SMART" id="SM00086">
    <property type="entry name" value="PAC"/>
    <property type="match status" value="2"/>
</dbReference>
<dbReference type="SMART" id="SM00304">
    <property type="entry name" value="HAMP"/>
    <property type="match status" value="1"/>
</dbReference>
<dbReference type="Gene3D" id="3.30.450.20">
    <property type="entry name" value="PAS domain"/>
    <property type="match status" value="4"/>
</dbReference>
<evidence type="ECO:0000259" key="18">
    <source>
        <dbReference type="PROSITE" id="PS50885"/>
    </source>
</evidence>
<dbReference type="InterPro" id="IPR004358">
    <property type="entry name" value="Sig_transdc_His_kin-like_C"/>
</dbReference>
<keyword evidence="8" id="KW-0418">Kinase</keyword>
<dbReference type="SUPFAM" id="SSF55785">
    <property type="entry name" value="PYP-like sensor domain (PAS domain)"/>
    <property type="match status" value="3"/>
</dbReference>
<dbReference type="AlphaFoldDB" id="A0A2S6N4X5"/>
<keyword evidence="7 13" id="KW-0812">Transmembrane</keyword>
<keyword evidence="20" id="KW-1185">Reference proteome</keyword>
<dbReference type="SUPFAM" id="SSF55874">
    <property type="entry name" value="ATPase domain of HSP90 chaperone/DNA topoisomerase II/histidine kinase"/>
    <property type="match status" value="1"/>
</dbReference>
<evidence type="ECO:0000256" key="4">
    <source>
        <dbReference type="ARBA" id="ARBA00022475"/>
    </source>
</evidence>
<protein>
    <recommendedName>
        <fullName evidence="3">histidine kinase</fullName>
        <ecNumber evidence="3">2.7.13.3</ecNumber>
    </recommendedName>
</protein>
<evidence type="ECO:0000256" key="10">
    <source>
        <dbReference type="ARBA" id="ARBA00023136"/>
    </source>
</evidence>
<dbReference type="SMART" id="SM00387">
    <property type="entry name" value="HATPase_c"/>
    <property type="match status" value="1"/>
</dbReference>
<dbReference type="PROSITE" id="PS50113">
    <property type="entry name" value="PAC"/>
    <property type="match status" value="2"/>
</dbReference>
<gene>
    <name evidence="19" type="ORF">CCS01_21055</name>
</gene>
<dbReference type="InterPro" id="IPR000014">
    <property type="entry name" value="PAS"/>
</dbReference>
<dbReference type="Pfam" id="PF08448">
    <property type="entry name" value="PAS_4"/>
    <property type="match status" value="2"/>
</dbReference>
<dbReference type="Pfam" id="PF00672">
    <property type="entry name" value="HAMP"/>
    <property type="match status" value="1"/>
</dbReference>
<dbReference type="PROSITE" id="PS50110">
    <property type="entry name" value="RESPONSE_REGULATORY"/>
    <property type="match status" value="1"/>
</dbReference>
<keyword evidence="9 13" id="KW-1133">Transmembrane helix</keyword>
<sequence>MGMNSLLARLLVIVAVAVIPALAFQAYTESQVRQARQHLVADEARRLASRVGAEQQRIIEGADQMLTVLGAAPCVRGSDAGLCQRFLADLGLSMPRFDGIAVIGSDGHPLAASVPYDSHADVADRAWFRQALATGTSVVGDYGSGIFAARPTLPIARRFTRPDGSVAGVIIAEFNLTWMERQLQAIPVPAEAAITIADRNGIILARRPDQGRFIGKPIPPGNTFVLQATRPEMTSQAGIDGRTLIVAFIPPVLDPRGLYVSAGLDLESTLAPVTEANRIGVLLILAGAVIALGLTALLGGYLIRRPFHQLLHAADQWRSGNLSARVGLRHDGSECGRLVAAFEAMADALQARDRALWGALESTSDAVITLDPDGRITYLNPHARAQTGLDGDVLGKVIWTVLPREDGRFAAACQAAMERGEPMRVIGYSTPMDKHWDVHVYPSGDGLTLFARDVTQERRTMVALQASEERLRLAISAGRFGVRDYDLVAGKAVWTAGAETIFGADHVGRTTFDSAIETVHPDDRARVRANWQRVLSVPGDDYELEYRIRQADGSWRWACTYGRVIFEAGCPVRAIAVVQDIDARKRIEADLHQATTLLRAISDSSADAVFAKDTEGRYIYVNPALLELMGRTADAALGRTIAELHANPEQAAAIAALDQQVIRTGRTAVMEEVYDTAEAGTHIFRTAKSPLRSADGTVIGIVGISSDITALKNAETELRNLSAGLELRVQQEIAAREAAQARATQAERLQALGQLAAGIAHDFNNVLQAVSGAMALIERRPDDHVAIRRLARLAGEATERGATITRRLLAFGRRSDLHAEAIDTGALLADLQDILAHTLGAGIIVRTDAETDVPGCTADRGQLETSLINLATNARDAMPQGGLLVLSASSECVTAGHPAGIGPGRYIRFQVTDSGSGMDAATLAHATEPFFTTKAPGVGTGLGLSMVKGFAEQSGGGLSLMSAPGQGTTVTLWLPEAAVEPAHRDRAAAQGPDKPPHADGGTPAAQVLLVDDEAPVREVLAMQLEDAGFAVLSAASGRQALERLDGMDRVDVLVTDLSMPGMDGLAVIHAVHERCPGLPALLLTGYAGDSGTLARRVASDGTFILLRKPIQAANLVEHLRTLLAAEEPGAMPRQAAS</sequence>
<dbReference type="Pfam" id="PF00072">
    <property type="entry name" value="Response_reg"/>
    <property type="match status" value="1"/>
</dbReference>
<dbReference type="InterPro" id="IPR001789">
    <property type="entry name" value="Sig_transdc_resp-reg_receiver"/>
</dbReference>
<feature type="domain" description="Response regulatory" evidence="15">
    <location>
        <begin position="1006"/>
        <end position="1123"/>
    </location>
</feature>
<dbReference type="InterPro" id="IPR003594">
    <property type="entry name" value="HATPase_dom"/>
</dbReference>
<proteinExistence type="predicted"/>
<dbReference type="Pfam" id="PF02518">
    <property type="entry name" value="HATPase_c"/>
    <property type="match status" value="1"/>
</dbReference>
<comment type="catalytic activity">
    <reaction evidence="1">
        <text>ATP + protein L-histidine = ADP + protein N-phospho-L-histidine.</text>
        <dbReference type="EC" id="2.7.13.3"/>
    </reaction>
</comment>
<feature type="domain" description="PAC" evidence="17">
    <location>
        <begin position="542"/>
        <end position="593"/>
    </location>
</feature>
<dbReference type="Pfam" id="PF02743">
    <property type="entry name" value="dCache_1"/>
    <property type="match status" value="1"/>
</dbReference>
<evidence type="ECO:0000256" key="5">
    <source>
        <dbReference type="ARBA" id="ARBA00022553"/>
    </source>
</evidence>
<dbReference type="InterPro" id="IPR033479">
    <property type="entry name" value="dCache_1"/>
</dbReference>
<dbReference type="NCBIfam" id="TIGR00229">
    <property type="entry name" value="sensory_box"/>
    <property type="match status" value="3"/>
</dbReference>
<comment type="caution">
    <text evidence="19">The sequence shown here is derived from an EMBL/GenBank/DDBJ whole genome shotgun (WGS) entry which is preliminary data.</text>
</comment>
<dbReference type="CDD" id="cd12914">
    <property type="entry name" value="PDC1_DGC_like"/>
    <property type="match status" value="1"/>
</dbReference>
<dbReference type="PANTHER" id="PTHR43065:SF42">
    <property type="entry name" value="TWO-COMPONENT SENSOR PPRA"/>
    <property type="match status" value="1"/>
</dbReference>
<dbReference type="SUPFAM" id="SSF52172">
    <property type="entry name" value="CheY-like"/>
    <property type="match status" value="1"/>
</dbReference>
<dbReference type="SUPFAM" id="SSF47384">
    <property type="entry name" value="Homodimeric domain of signal transducing histidine kinase"/>
    <property type="match status" value="1"/>
</dbReference>
<dbReference type="InterPro" id="IPR003661">
    <property type="entry name" value="HisK_dim/P_dom"/>
</dbReference>
<dbReference type="PROSITE" id="PS50112">
    <property type="entry name" value="PAS"/>
    <property type="match status" value="2"/>
</dbReference>
<dbReference type="Pfam" id="PF08447">
    <property type="entry name" value="PAS_3"/>
    <property type="match status" value="1"/>
</dbReference>
<dbReference type="SMART" id="SM00388">
    <property type="entry name" value="HisKA"/>
    <property type="match status" value="1"/>
</dbReference>
<evidence type="ECO:0000256" key="13">
    <source>
        <dbReference type="SAM" id="Phobius"/>
    </source>
</evidence>
<evidence type="ECO:0000259" key="15">
    <source>
        <dbReference type="PROSITE" id="PS50110"/>
    </source>
</evidence>
<dbReference type="CDD" id="cd00130">
    <property type="entry name" value="PAS"/>
    <property type="match status" value="3"/>
</dbReference>
<dbReference type="InterPro" id="IPR035965">
    <property type="entry name" value="PAS-like_dom_sf"/>
</dbReference>
<dbReference type="EMBL" id="NHRY01000223">
    <property type="protein sequence ID" value="PPQ29683.1"/>
    <property type="molecule type" value="Genomic_DNA"/>
</dbReference>
<evidence type="ECO:0000256" key="9">
    <source>
        <dbReference type="ARBA" id="ARBA00022989"/>
    </source>
</evidence>